<keyword evidence="6 9" id="KW-0573">Peptidoglycan synthesis</keyword>
<evidence type="ECO:0000256" key="7">
    <source>
        <dbReference type="ARBA" id="ARBA00023306"/>
    </source>
</evidence>
<dbReference type="Pfam" id="PF02875">
    <property type="entry name" value="Mur_ligase_C"/>
    <property type="match status" value="1"/>
</dbReference>
<dbReference type="GO" id="GO:0009252">
    <property type="term" value="P:peptidoglycan biosynthetic process"/>
    <property type="evidence" value="ECO:0007669"/>
    <property type="project" value="UniProtKB-UniRule"/>
</dbReference>
<dbReference type="EMBL" id="JALJXV010000005">
    <property type="protein sequence ID" value="MCP1675096.1"/>
    <property type="molecule type" value="Genomic_DNA"/>
</dbReference>
<dbReference type="SUPFAM" id="SSF53623">
    <property type="entry name" value="MurD-like peptide ligases, catalytic domain"/>
    <property type="match status" value="1"/>
</dbReference>
<dbReference type="InterPro" id="IPR013221">
    <property type="entry name" value="Mur_ligase_cen"/>
</dbReference>
<protein>
    <recommendedName>
        <fullName evidence="9">UDP-N-acetylmuramate--L-alanyl-gamma-D-glutamyl-meso-2,6-diaminoheptandioate ligase</fullName>
        <ecNumber evidence="9">6.3.2.45</ecNumber>
    </recommendedName>
    <alternativeName>
        <fullName evidence="9">Murein peptide ligase</fullName>
    </alternativeName>
    <alternativeName>
        <fullName evidence="9">UDP-N-acetylmuramate:L-alanyl-gamma-D-glutamyl-meso-diaminopimelate ligase</fullName>
    </alternativeName>
</protein>
<dbReference type="InterPro" id="IPR050061">
    <property type="entry name" value="MurCDEF_pg_biosynth"/>
</dbReference>
<evidence type="ECO:0000256" key="2">
    <source>
        <dbReference type="ARBA" id="ARBA00022618"/>
    </source>
</evidence>
<comment type="catalytic activity">
    <reaction evidence="9">
        <text>UDP-N-acetyl-alpha-D-muramate + L-alanyl-gamma-D-glutamyl-meso-2,6-diaminopimelate + ATP = UDP-N-acetyl-alpha-D-muramoyl-L-alanyl-gamma-D-glutamyl-meso-2,6-diaminopimelate + ADP + phosphate + H(+)</text>
        <dbReference type="Rhea" id="RHEA:29563"/>
        <dbReference type="ChEBI" id="CHEBI:15378"/>
        <dbReference type="ChEBI" id="CHEBI:30616"/>
        <dbReference type="ChEBI" id="CHEBI:43474"/>
        <dbReference type="ChEBI" id="CHEBI:61401"/>
        <dbReference type="ChEBI" id="CHEBI:70757"/>
        <dbReference type="ChEBI" id="CHEBI:83905"/>
        <dbReference type="ChEBI" id="CHEBI:456216"/>
        <dbReference type="EC" id="6.3.2.45"/>
    </reaction>
</comment>
<dbReference type="InterPro" id="IPR036565">
    <property type="entry name" value="Mur-like_cat_sf"/>
</dbReference>
<comment type="cofactor">
    <cofactor evidence="9">
        <name>Mg(2+)</name>
        <dbReference type="ChEBI" id="CHEBI:18420"/>
    </cofactor>
</comment>
<dbReference type="PANTHER" id="PTHR43445">
    <property type="entry name" value="UDP-N-ACETYLMURAMATE--L-ALANINE LIGASE-RELATED"/>
    <property type="match status" value="1"/>
</dbReference>
<sequence>MGSLALLARDLGYRVSGWDRNVYPPMSTLLESQGIAVTSDEDATQLEPAPDCVIIGNALSRGHPLVEAVLDRGLPYASGPQWLAEHVLQGRWVLAVSGTHGKTTTAGILAWLLEDAGLDPGFLIGGVPGNFDRSARLGSTPFFVIEADEYDTAFFDKRSKFVHFRPRTLVINNLEHDHADIFPDLAAIQTQFHHLVRTVPGGGLILANGDQTSIAETLQRGCWTPVTRFGAEPDNDYRLQRHGDGWGVTDTAGGLHPLAWSQPGEHNARNALAALLAARHVGVPLEQGLASLAGFRGMKRRQELRGTVAGVRVFDDFAHHPTAISATLQAMRPGVTAGRLIAVLEPRSNTMKLGSHQAALPSALNEADQVFLFQPPAIDWRVADIVERLSVPGVWSDNLEQLVTDICDNAQPGDCVVVMSNGSFGGIHERLLQALSNKEQTL</sequence>
<dbReference type="GO" id="GO:0071555">
    <property type="term" value="P:cell wall organization"/>
    <property type="evidence" value="ECO:0007669"/>
    <property type="project" value="UniProtKB-KW"/>
</dbReference>
<feature type="domain" description="Mur ligase C-terminal" evidence="11">
    <location>
        <begin position="300"/>
        <end position="422"/>
    </location>
</feature>
<proteinExistence type="inferred from homology"/>
<keyword evidence="14" id="KW-1185">Reference proteome</keyword>
<evidence type="ECO:0000259" key="12">
    <source>
        <dbReference type="Pfam" id="PF08245"/>
    </source>
</evidence>
<keyword evidence="9" id="KW-0460">Magnesium</keyword>
<dbReference type="NCBIfam" id="TIGR01081">
    <property type="entry name" value="mpl"/>
    <property type="match status" value="1"/>
</dbReference>
<name>A0AAE3KBX4_9GAMM</name>
<evidence type="ECO:0000256" key="8">
    <source>
        <dbReference type="ARBA" id="ARBA00023316"/>
    </source>
</evidence>
<feature type="domain" description="Mur ligase N-terminal catalytic" evidence="10">
    <location>
        <begin position="1"/>
        <end position="88"/>
    </location>
</feature>
<evidence type="ECO:0000256" key="5">
    <source>
        <dbReference type="ARBA" id="ARBA00022960"/>
    </source>
</evidence>
<dbReference type="HAMAP" id="MF_02020">
    <property type="entry name" value="Mpl"/>
    <property type="match status" value="1"/>
</dbReference>
<feature type="domain" description="Mur ligase central" evidence="12">
    <location>
        <begin position="96"/>
        <end position="278"/>
    </location>
</feature>
<evidence type="ECO:0000256" key="9">
    <source>
        <dbReference type="HAMAP-Rule" id="MF_02020"/>
    </source>
</evidence>
<comment type="pathway">
    <text evidence="9">Cell wall biogenesis; peptidoglycan recycling.</text>
</comment>
<dbReference type="InterPro" id="IPR036615">
    <property type="entry name" value="Mur_ligase_C_dom_sf"/>
</dbReference>
<gene>
    <name evidence="9" type="primary">mpl</name>
    <name evidence="13" type="ORF">J2T57_002244</name>
</gene>
<evidence type="ECO:0000259" key="10">
    <source>
        <dbReference type="Pfam" id="PF01225"/>
    </source>
</evidence>
<dbReference type="EC" id="6.3.2.45" evidence="9"/>
<dbReference type="Pfam" id="PF01225">
    <property type="entry name" value="Mur_ligase"/>
    <property type="match status" value="1"/>
</dbReference>
<keyword evidence="3 9" id="KW-0547">Nucleotide-binding</keyword>
<evidence type="ECO:0000259" key="11">
    <source>
        <dbReference type="Pfam" id="PF02875"/>
    </source>
</evidence>
<dbReference type="Pfam" id="PF08245">
    <property type="entry name" value="Mur_ligase_M"/>
    <property type="match status" value="1"/>
</dbReference>
<evidence type="ECO:0000313" key="13">
    <source>
        <dbReference type="EMBL" id="MCP1675096.1"/>
    </source>
</evidence>
<keyword evidence="7 9" id="KW-0131">Cell cycle</keyword>
<dbReference type="Proteomes" id="UP001205843">
    <property type="component" value="Unassembled WGS sequence"/>
</dbReference>
<dbReference type="GO" id="GO:0106418">
    <property type="term" value="F:UDP-N-acetylmuramate-L-alanyl-gamma-D-glutamyl-meso-2,6-diaminoheptanedioate ligase activity"/>
    <property type="evidence" value="ECO:0007669"/>
    <property type="project" value="UniProtKB-EC"/>
</dbReference>
<dbReference type="Gene3D" id="3.40.50.720">
    <property type="entry name" value="NAD(P)-binding Rossmann-like Domain"/>
    <property type="match status" value="1"/>
</dbReference>
<comment type="similarity">
    <text evidence="9">Belongs to the MurCDEF family. Mpl subfamily.</text>
</comment>
<comment type="function">
    <text evidence="9">Reutilizes the intact tripeptide L-alanyl-gamma-D-glutamyl-meso-diaminopimelate by linking it to UDP-N-acetylmuramate.</text>
</comment>
<dbReference type="GO" id="GO:0005524">
    <property type="term" value="F:ATP binding"/>
    <property type="evidence" value="ECO:0007669"/>
    <property type="project" value="UniProtKB-UniRule"/>
</dbReference>
<dbReference type="GO" id="GO:0009254">
    <property type="term" value="P:peptidoglycan turnover"/>
    <property type="evidence" value="ECO:0007669"/>
    <property type="project" value="UniProtKB-UniRule"/>
</dbReference>
<dbReference type="Gene3D" id="3.40.1190.10">
    <property type="entry name" value="Mur-like, catalytic domain"/>
    <property type="match status" value="1"/>
</dbReference>
<organism evidence="13 14">
    <name type="scientific">Natronocella acetinitrilica</name>
    <dbReference type="NCBI Taxonomy" id="414046"/>
    <lineage>
        <taxon>Bacteria</taxon>
        <taxon>Pseudomonadati</taxon>
        <taxon>Pseudomonadota</taxon>
        <taxon>Gammaproteobacteria</taxon>
        <taxon>Chromatiales</taxon>
        <taxon>Ectothiorhodospiraceae</taxon>
        <taxon>Natronocella</taxon>
    </lineage>
</organism>
<comment type="caution">
    <text evidence="13">The sequence shown here is derived from an EMBL/GenBank/DDBJ whole genome shotgun (WGS) entry which is preliminary data.</text>
</comment>
<dbReference type="InterPro" id="IPR005757">
    <property type="entry name" value="Mpl"/>
</dbReference>
<dbReference type="SUPFAM" id="SSF53244">
    <property type="entry name" value="MurD-like peptide ligases, peptide-binding domain"/>
    <property type="match status" value="1"/>
</dbReference>
<evidence type="ECO:0000256" key="3">
    <source>
        <dbReference type="ARBA" id="ARBA00022741"/>
    </source>
</evidence>
<dbReference type="SUPFAM" id="SSF51984">
    <property type="entry name" value="MurCD N-terminal domain"/>
    <property type="match status" value="1"/>
</dbReference>
<dbReference type="AlphaFoldDB" id="A0AAE3KBX4"/>
<dbReference type="PANTHER" id="PTHR43445:SF5">
    <property type="entry name" value="UDP-N-ACETYLMURAMATE--L-ALANYL-GAMMA-D-GLUTAMYL-MESO-2,6-DIAMINOHEPTANDIOATE LIGASE"/>
    <property type="match status" value="1"/>
</dbReference>
<evidence type="ECO:0000256" key="4">
    <source>
        <dbReference type="ARBA" id="ARBA00022840"/>
    </source>
</evidence>
<evidence type="ECO:0000256" key="6">
    <source>
        <dbReference type="ARBA" id="ARBA00022984"/>
    </source>
</evidence>
<dbReference type="GO" id="GO:0008360">
    <property type="term" value="P:regulation of cell shape"/>
    <property type="evidence" value="ECO:0007669"/>
    <property type="project" value="UniProtKB-KW"/>
</dbReference>
<keyword evidence="1 9" id="KW-0436">Ligase</keyword>
<evidence type="ECO:0000256" key="1">
    <source>
        <dbReference type="ARBA" id="ARBA00022598"/>
    </source>
</evidence>
<reference evidence="13" key="1">
    <citation type="submission" date="2022-03" db="EMBL/GenBank/DDBJ databases">
        <title>Genomic Encyclopedia of Type Strains, Phase III (KMG-III): the genomes of soil and plant-associated and newly described type strains.</title>
        <authorList>
            <person name="Whitman W."/>
        </authorList>
    </citation>
    <scope>NUCLEOTIDE SEQUENCE</scope>
    <source>
        <strain evidence="13">ANL 6-2</strain>
    </source>
</reference>
<dbReference type="Gene3D" id="3.90.190.20">
    <property type="entry name" value="Mur ligase, C-terminal domain"/>
    <property type="match status" value="1"/>
</dbReference>
<dbReference type="GO" id="GO:0051301">
    <property type="term" value="P:cell division"/>
    <property type="evidence" value="ECO:0007669"/>
    <property type="project" value="UniProtKB-KW"/>
</dbReference>
<feature type="binding site" evidence="9">
    <location>
        <begin position="98"/>
        <end position="104"/>
    </location>
    <ligand>
        <name>ATP</name>
        <dbReference type="ChEBI" id="CHEBI:30616"/>
    </ligand>
</feature>
<accession>A0AAE3KBX4</accession>
<keyword evidence="5 9" id="KW-0133">Cell shape</keyword>
<keyword evidence="4 9" id="KW-0067">ATP-binding</keyword>
<dbReference type="InterPro" id="IPR000713">
    <property type="entry name" value="Mur_ligase_N"/>
</dbReference>
<evidence type="ECO:0000313" key="14">
    <source>
        <dbReference type="Proteomes" id="UP001205843"/>
    </source>
</evidence>
<keyword evidence="8 9" id="KW-0961">Cell wall biogenesis/degradation</keyword>
<dbReference type="InterPro" id="IPR004101">
    <property type="entry name" value="Mur_ligase_C"/>
</dbReference>
<keyword evidence="2 9" id="KW-0132">Cell division</keyword>